<sequence>MEGDGGIAHGEWSQKRGGNTLTQSAAACLSGLERLCKLDAICAYLDCQPGDLLVHMAEPAADP</sequence>
<proteinExistence type="predicted"/>
<reference evidence="2" key="1">
    <citation type="journal article" date="2020" name="Microorganisms">
        <title>Reliable Identification of Environmental Pseudomonas Isolates Using the rpoD Gene.</title>
        <authorList>
            <consortium name="The Broad Institute Genome Sequencing Platform"/>
            <person name="Girard L."/>
            <person name="Lood C."/>
            <person name="Rokni-Zadeh H."/>
            <person name="van Noort V."/>
            <person name="Lavigne R."/>
            <person name="De Mot R."/>
        </authorList>
    </citation>
    <scope>NUCLEOTIDE SEQUENCE [LARGE SCALE GENOMIC DNA]</scope>
    <source>
        <strain evidence="2">SWRI145</strain>
    </source>
</reference>
<evidence type="ECO:0000313" key="2">
    <source>
        <dbReference type="EMBL" id="MBC3298338.1"/>
    </source>
</evidence>
<evidence type="ECO:0000313" key="4">
    <source>
        <dbReference type="Proteomes" id="UP000615613"/>
    </source>
</evidence>
<protein>
    <submittedName>
        <fullName evidence="2">Helix-turn-helix domain-containing protein</fullName>
    </submittedName>
    <submittedName>
        <fullName evidence="3">Helix-turn-helix transcriptional regulator</fullName>
    </submittedName>
</protein>
<dbReference type="Pfam" id="PF13443">
    <property type="entry name" value="HTH_26"/>
    <property type="match status" value="1"/>
</dbReference>
<dbReference type="EMBL" id="JABWQF010000043">
    <property type="protein sequence ID" value="MBC3298338.1"/>
    <property type="molecule type" value="Genomic_DNA"/>
</dbReference>
<gene>
    <name evidence="3" type="ORF">HU722_0004690</name>
    <name evidence="2" type="ORF">HU722_43090</name>
</gene>
<dbReference type="AlphaFoldDB" id="A0A8I0D1U9"/>
<dbReference type="Proteomes" id="UP000615613">
    <property type="component" value="Chromosome"/>
</dbReference>
<accession>A0A8I0D1U9</accession>
<dbReference type="KEGG" id="ptrt:HU722_0004690"/>
<keyword evidence="4" id="KW-1185">Reference proteome</keyword>
<reference evidence="3" key="2">
    <citation type="submission" date="2021-06" db="EMBL/GenBank/DDBJ databases">
        <title>Updating the genus Pseudomonas: Description of 43 new species and partition of the Pseudomonas putida group.</title>
        <authorList>
            <person name="Girard L."/>
            <person name="Lood C."/>
            <person name="Vandamme P."/>
            <person name="Rokni-Zadeh H."/>
            <person name="van Noort V."/>
            <person name="Hofte M."/>
            <person name="Lavigne R."/>
            <person name="De Mot R."/>
        </authorList>
    </citation>
    <scope>NUCLEOTIDE SEQUENCE</scope>
    <source>
        <strain evidence="3">SWRI145</strain>
    </source>
</reference>
<organism evidence="2">
    <name type="scientific">Pseudomonas tritici</name>
    <dbReference type="NCBI Taxonomy" id="2745518"/>
    <lineage>
        <taxon>Bacteria</taxon>
        <taxon>Pseudomonadati</taxon>
        <taxon>Pseudomonadota</taxon>
        <taxon>Gammaproteobacteria</taxon>
        <taxon>Pseudomonadales</taxon>
        <taxon>Pseudomonadaceae</taxon>
        <taxon>Pseudomonas</taxon>
    </lineage>
</organism>
<evidence type="ECO:0000259" key="1">
    <source>
        <dbReference type="Pfam" id="PF13443"/>
    </source>
</evidence>
<dbReference type="InterPro" id="IPR001387">
    <property type="entry name" value="Cro/C1-type_HTH"/>
</dbReference>
<evidence type="ECO:0000313" key="3">
    <source>
        <dbReference type="EMBL" id="QXH86549.1"/>
    </source>
</evidence>
<feature type="domain" description="HTH cro/C1-type" evidence="1">
    <location>
        <begin position="37"/>
        <end position="57"/>
    </location>
</feature>
<name>A0A8I0D1U9_9PSED</name>
<dbReference type="EMBL" id="CP077084">
    <property type="protein sequence ID" value="QXH86549.1"/>
    <property type="molecule type" value="Genomic_DNA"/>
</dbReference>